<protein>
    <submittedName>
        <fullName evidence="1">Uncharacterized protein</fullName>
    </submittedName>
</protein>
<name>A0ACB9ZYJ0_CATRO</name>
<gene>
    <name evidence="1" type="ORF">M9H77_30900</name>
</gene>
<accession>A0ACB9ZYJ0</accession>
<dbReference type="EMBL" id="CM044707">
    <property type="protein sequence ID" value="KAI5653713.1"/>
    <property type="molecule type" value="Genomic_DNA"/>
</dbReference>
<comment type="caution">
    <text evidence="1">The sequence shown here is derived from an EMBL/GenBank/DDBJ whole genome shotgun (WGS) entry which is preliminary data.</text>
</comment>
<organism evidence="1 2">
    <name type="scientific">Catharanthus roseus</name>
    <name type="common">Madagascar periwinkle</name>
    <name type="synonym">Vinca rosea</name>
    <dbReference type="NCBI Taxonomy" id="4058"/>
    <lineage>
        <taxon>Eukaryota</taxon>
        <taxon>Viridiplantae</taxon>
        <taxon>Streptophyta</taxon>
        <taxon>Embryophyta</taxon>
        <taxon>Tracheophyta</taxon>
        <taxon>Spermatophyta</taxon>
        <taxon>Magnoliopsida</taxon>
        <taxon>eudicotyledons</taxon>
        <taxon>Gunneridae</taxon>
        <taxon>Pentapetalae</taxon>
        <taxon>asterids</taxon>
        <taxon>lamiids</taxon>
        <taxon>Gentianales</taxon>
        <taxon>Apocynaceae</taxon>
        <taxon>Rauvolfioideae</taxon>
        <taxon>Vinceae</taxon>
        <taxon>Catharanthinae</taxon>
        <taxon>Catharanthus</taxon>
    </lineage>
</organism>
<keyword evidence="2" id="KW-1185">Reference proteome</keyword>
<proteinExistence type="predicted"/>
<evidence type="ECO:0000313" key="1">
    <source>
        <dbReference type="EMBL" id="KAI5653713.1"/>
    </source>
</evidence>
<sequence>MSSHFPHCVECSVCFLLVGYASSEEMGAIGSEERIFLVLRMHVRIEREKRAALSSALADYYTCFICSSSSYEIVVPTFHFVELVLSLDYFSFDSAAYTASSDGDADNDLSSFAIDQTLELTNHSFQNRQGDRIKDGTTRFSSFQAGSTSCLESSIIAISLFSAMPFRIENLYLQAPLLYSRASFAPLLGRASFDAPAPNKLLVGIVELSLKKGGRYGYLRAGIGENSHPSRNRTFDRTALFYAPFYPERKMNFAPLGARRSRGSREGKRTHPLLHLTRDNKERAPSIDEQRINGALGIALFFSHFLSASSDHFLRNFFVRTEPLAESNPIPQDLISAIHPPCIYAGDIASAMGFGLCREKKMNEIVALHSPPMRKDVAEKNGTLFRSIGCLGSRITSELFTLQFKHVGAKCYPALLLRSNRSLLMLLRRCFFAFSLLGTRVLVETGREQAKRVVHNGKKDTTTSPISWTTGANIVIFYYNQEPFRIFILTYRWFLTVGFFISRFDVMNLLFSKSLVTSKTTTEK</sequence>
<reference evidence="2" key="1">
    <citation type="journal article" date="2023" name="Nat. Plants">
        <title>Single-cell RNA sequencing provides a high-resolution roadmap for understanding the multicellular compartmentation of specialized metabolism.</title>
        <authorList>
            <person name="Sun S."/>
            <person name="Shen X."/>
            <person name="Li Y."/>
            <person name="Li Y."/>
            <person name="Wang S."/>
            <person name="Li R."/>
            <person name="Zhang H."/>
            <person name="Shen G."/>
            <person name="Guo B."/>
            <person name="Wei J."/>
            <person name="Xu J."/>
            <person name="St-Pierre B."/>
            <person name="Chen S."/>
            <person name="Sun C."/>
        </authorList>
    </citation>
    <scope>NUCLEOTIDE SEQUENCE [LARGE SCALE GENOMIC DNA]</scope>
</reference>
<evidence type="ECO:0000313" key="2">
    <source>
        <dbReference type="Proteomes" id="UP001060085"/>
    </source>
</evidence>
<dbReference type="Proteomes" id="UP001060085">
    <property type="component" value="Linkage Group LG07"/>
</dbReference>